<gene>
    <name evidence="1" type="ORF">CKO28_23355</name>
</gene>
<dbReference type="Proteomes" id="UP001296873">
    <property type="component" value="Unassembled WGS sequence"/>
</dbReference>
<evidence type="ECO:0000313" key="1">
    <source>
        <dbReference type="EMBL" id="MBK1670953.1"/>
    </source>
</evidence>
<dbReference type="InterPro" id="IPR025255">
    <property type="entry name" value="DUF4202"/>
</dbReference>
<dbReference type="Pfam" id="PF13875">
    <property type="entry name" value="DUF4202"/>
    <property type="match status" value="1"/>
</dbReference>
<comment type="caution">
    <text evidence="1">The sequence shown here is derived from an EMBL/GenBank/DDBJ whole genome shotgun (WGS) entry which is preliminary data.</text>
</comment>
<dbReference type="RefSeq" id="WP_200343404.1">
    <property type="nucleotide sequence ID" value="NZ_NRRL01000131.1"/>
</dbReference>
<evidence type="ECO:0008006" key="3">
    <source>
        <dbReference type="Google" id="ProtNLM"/>
    </source>
</evidence>
<organism evidence="1 2">
    <name type="scientific">Rhodovibrio sodomensis</name>
    <dbReference type="NCBI Taxonomy" id="1088"/>
    <lineage>
        <taxon>Bacteria</taxon>
        <taxon>Pseudomonadati</taxon>
        <taxon>Pseudomonadota</taxon>
        <taxon>Alphaproteobacteria</taxon>
        <taxon>Rhodospirillales</taxon>
        <taxon>Rhodovibrionaceae</taxon>
        <taxon>Rhodovibrio</taxon>
    </lineage>
</organism>
<sequence>MRHAPDRFTQAIAAIDRVNMEDPGTEWLDGAPVPRGLAYGRRMTGWVERLNPDASQALRLAARAQHIRRWEIPRDRYPGGRDGYLRWRTHLKRHHARVASEVLADIGYDADTIARVRDLLRKRGVKTDPETQTLEDAACLVFLENGLVDFARKHDSGKVTGILRKTWTKMSEAGRREALQLDLPEAARALVADALA</sequence>
<proteinExistence type="predicted"/>
<name>A0ABS1DN85_9PROT</name>
<evidence type="ECO:0000313" key="2">
    <source>
        <dbReference type="Proteomes" id="UP001296873"/>
    </source>
</evidence>
<dbReference type="PANTHER" id="PTHR41729">
    <property type="entry name" value="GLUTAMYL-TRNA SYNTHETASE"/>
    <property type="match status" value="1"/>
</dbReference>
<reference evidence="1 2" key="1">
    <citation type="journal article" date="2020" name="Microorganisms">
        <title>Osmotic Adaptation and Compatible Solute Biosynthesis of Phototrophic Bacteria as Revealed from Genome Analyses.</title>
        <authorList>
            <person name="Imhoff J.F."/>
            <person name="Rahn T."/>
            <person name="Kunzel S."/>
            <person name="Keller A."/>
            <person name="Neulinger S.C."/>
        </authorList>
    </citation>
    <scope>NUCLEOTIDE SEQUENCE [LARGE SCALE GENOMIC DNA]</scope>
    <source>
        <strain evidence="1 2">DSM 9895</strain>
    </source>
</reference>
<keyword evidence="2" id="KW-1185">Reference proteome</keyword>
<protein>
    <recommendedName>
        <fullName evidence="3">DUF4202 domain-containing protein</fullName>
    </recommendedName>
</protein>
<dbReference type="PANTHER" id="PTHR41729:SF1">
    <property type="entry name" value="GLUTAMYL-TRNA SYNTHETASE"/>
    <property type="match status" value="1"/>
</dbReference>
<dbReference type="EMBL" id="NRRL01000131">
    <property type="protein sequence ID" value="MBK1670953.1"/>
    <property type="molecule type" value="Genomic_DNA"/>
</dbReference>
<accession>A0ABS1DN85</accession>